<dbReference type="PANTHER" id="PTHR42679:SF2">
    <property type="entry name" value="S-METHYL-5'-THIOADENOSINE PHOSPHORYLASE"/>
    <property type="match status" value="1"/>
</dbReference>
<comment type="similarity">
    <text evidence="4">Belongs to the PNP/MTAP phosphorylase family. MTAP subfamily.</text>
</comment>
<feature type="site" description="Important for substrate specificity" evidence="4">
    <location>
        <position position="250"/>
    </location>
</feature>
<evidence type="ECO:0000256" key="2">
    <source>
        <dbReference type="ARBA" id="ARBA00022679"/>
    </source>
</evidence>
<dbReference type="EMBL" id="DF238831">
    <property type="protein sequence ID" value="GAC99310.1"/>
    <property type="molecule type" value="Genomic_DNA"/>
</dbReference>
<dbReference type="STRING" id="1305764.R9PMI7"/>
<evidence type="ECO:0000256" key="1">
    <source>
        <dbReference type="ARBA" id="ARBA00022676"/>
    </source>
</evidence>
<dbReference type="PANTHER" id="PTHR42679">
    <property type="entry name" value="S-METHYL-5'-THIOADENOSINE PHOSPHORYLASE"/>
    <property type="match status" value="1"/>
</dbReference>
<keyword evidence="1 4" id="KW-0328">Glycosyltransferase</keyword>
<comment type="function">
    <text evidence="4">Catalyzes the reversible phosphorylation of S-methyl-5'-thioadenosine (MTA) to adenine and 5-methylthioribose-1-phosphate. Involved in the breakdown of MTA, a major by-product of polyamine biosynthesis. Responsible for the first step in the methionine salvage pathway after MTA has been generated from S-adenosylmethionine. Has broad substrate specificity with 6-aminopurine nucleosides as preferred substrates.</text>
</comment>
<name>R9PMI7_PSEHS</name>
<dbReference type="Gene3D" id="3.40.50.1580">
    <property type="entry name" value="Nucleoside phosphorylase domain"/>
    <property type="match status" value="1"/>
</dbReference>
<keyword evidence="4" id="KW-0963">Cytoplasm</keyword>
<dbReference type="EC" id="2.4.2.28" evidence="4"/>
<keyword evidence="7" id="KW-1185">Reference proteome</keyword>
<reference evidence="7" key="1">
    <citation type="journal article" date="2013" name="Genome Announc.">
        <title>Draft genome sequence of the basidiomycetous yeast-like fungus Pseudozyma hubeiensis SY62, which produces an abundant amount of the biosurfactant mannosylerythritol lipids.</title>
        <authorList>
            <person name="Konishi M."/>
            <person name="Hatada Y."/>
            <person name="Horiuchi J."/>
        </authorList>
    </citation>
    <scope>NUCLEOTIDE SEQUENCE [LARGE SCALE GENOMIC DNA]</scope>
    <source>
        <strain evidence="7">SY62</strain>
    </source>
</reference>
<evidence type="ECO:0000256" key="3">
    <source>
        <dbReference type="ARBA" id="ARBA00022726"/>
    </source>
</evidence>
<dbReference type="UniPathway" id="UPA00904">
    <property type="reaction ID" value="UER00873"/>
</dbReference>
<comment type="subcellular location">
    <subcellularLocation>
        <location evidence="4">Cytoplasm</location>
    </subcellularLocation>
    <subcellularLocation>
        <location evidence="4">Nucleus</location>
    </subcellularLocation>
</comment>
<comment type="pathway">
    <text evidence="4">Amino-acid biosynthesis; L-methionine biosynthesis via salvage pathway; S-methyl-5-thio-alpha-D-ribose 1-phosphate from S-methyl-5'-thioadenosine (phosphorylase route): step 1/1.</text>
</comment>
<dbReference type="HOGENOM" id="CLU_054456_0_1_1"/>
<feature type="site" description="Important for substrate specificity" evidence="4">
    <location>
        <position position="305"/>
    </location>
</feature>
<dbReference type="InterPro" id="IPR035994">
    <property type="entry name" value="Nucleoside_phosphorylase_sf"/>
</dbReference>
<dbReference type="GO" id="GO:0005829">
    <property type="term" value="C:cytosol"/>
    <property type="evidence" value="ECO:0007669"/>
    <property type="project" value="TreeGrafter"/>
</dbReference>
<dbReference type="eggNOG" id="KOG3985">
    <property type="taxonomic scope" value="Eukaryota"/>
</dbReference>
<evidence type="ECO:0000313" key="6">
    <source>
        <dbReference type="EMBL" id="GAC99310.1"/>
    </source>
</evidence>
<dbReference type="RefSeq" id="XP_012192897.1">
    <property type="nucleotide sequence ID" value="XM_012337507.1"/>
</dbReference>
<comment type="catalytic activity">
    <reaction evidence="4">
        <text>S-methyl-5'-thioadenosine + phosphate = 5-(methylsulfanyl)-alpha-D-ribose 1-phosphate + adenine</text>
        <dbReference type="Rhea" id="RHEA:11852"/>
        <dbReference type="ChEBI" id="CHEBI:16708"/>
        <dbReference type="ChEBI" id="CHEBI:17509"/>
        <dbReference type="ChEBI" id="CHEBI:43474"/>
        <dbReference type="ChEBI" id="CHEBI:58533"/>
        <dbReference type="EC" id="2.4.2.28"/>
    </reaction>
</comment>
<evidence type="ECO:0000313" key="7">
    <source>
        <dbReference type="Proteomes" id="UP000014071"/>
    </source>
</evidence>
<proteinExistence type="inferred from homology"/>
<comment type="subunit">
    <text evidence="4">Homotrimer.</text>
</comment>
<dbReference type="GO" id="GO:0005634">
    <property type="term" value="C:nucleus"/>
    <property type="evidence" value="ECO:0007669"/>
    <property type="project" value="UniProtKB-SubCell"/>
</dbReference>
<dbReference type="InterPro" id="IPR018099">
    <property type="entry name" value="Purine_phosphorylase-2_CS"/>
</dbReference>
<dbReference type="InterPro" id="IPR000845">
    <property type="entry name" value="Nucleoside_phosphorylase_d"/>
</dbReference>
<dbReference type="InterPro" id="IPR010044">
    <property type="entry name" value="MTAP"/>
</dbReference>
<sequence length="378" mass="41765">MTCALAWLVHPFLSRKSSEIRSSYPRQSNHMLHRLPKLRHTIFGSPISYHQIRRLSLRTQHRRMSIPTVTSWTGPPILLGVIGGSGLYKLDSITPVAEISITTPWGSPSSPITIAKTPADNHVAFLARHGRNHAILPSNVPNLANIAALKHLGVKAILAFSAVGSLREEIAPKDFVIPSQIIDRTKGIRRSSFFGFGEEESVVAHAGFGDPFDETLRPIVYETVKSTLSSHPLTVHTGKTVVCMEGPQFSTRAESLMYRTWGGDIINMSVLPEAKLAREAEISYVLIATATDYDAWRPASAAVNVAEVMESLKANVEASNLVTTKVLDRIWSEIDSDDKPAVKGIKDSMRFSIMTRSEFVADKAKSNLRFLLPWFAQE</sequence>
<dbReference type="GO" id="GO:0006166">
    <property type="term" value="P:purine ribonucleoside salvage"/>
    <property type="evidence" value="ECO:0007669"/>
    <property type="project" value="UniProtKB-KW"/>
</dbReference>
<feature type="binding site" evidence="4">
    <location>
        <position position="269"/>
    </location>
    <ligand>
        <name>phosphate</name>
        <dbReference type="ChEBI" id="CHEBI:43474"/>
    </ligand>
</feature>
<dbReference type="GO" id="GO:0017061">
    <property type="term" value="F:S-methyl-5-thioadenosine phosphorylase activity"/>
    <property type="evidence" value="ECO:0007669"/>
    <property type="project" value="UniProtKB-UniRule"/>
</dbReference>
<dbReference type="GeneID" id="24112176"/>
<dbReference type="FunFam" id="3.40.50.1580:FF:000008">
    <property type="entry name" value="S-methyl-5'-thioadenosine phosphorylase"/>
    <property type="match status" value="1"/>
</dbReference>
<dbReference type="GO" id="GO:0019509">
    <property type="term" value="P:L-methionine salvage from methylthioadenosine"/>
    <property type="evidence" value="ECO:0007669"/>
    <property type="project" value="UniProtKB-UniRule"/>
</dbReference>
<feature type="binding site" evidence="4">
    <location>
        <begin position="292"/>
        <end position="294"/>
    </location>
    <ligand>
        <name>substrate</name>
    </ligand>
</feature>
<dbReference type="Proteomes" id="UP000014071">
    <property type="component" value="Unassembled WGS sequence"/>
</dbReference>
<feature type="binding site" evidence="4">
    <location>
        <position position="85"/>
    </location>
    <ligand>
        <name>phosphate</name>
        <dbReference type="ChEBI" id="CHEBI:43474"/>
    </ligand>
</feature>
<dbReference type="AlphaFoldDB" id="R9PMI7"/>
<dbReference type="SUPFAM" id="SSF53167">
    <property type="entry name" value="Purine and uridine phosphorylases"/>
    <property type="match status" value="1"/>
</dbReference>
<accession>R9PMI7</accession>
<gene>
    <name evidence="6" type="ORF">PHSY_006911</name>
</gene>
<feature type="binding site" evidence="4">
    <location>
        <begin position="161"/>
        <end position="162"/>
    </location>
    <ligand>
        <name>phosphate</name>
        <dbReference type="ChEBI" id="CHEBI:43474"/>
    </ligand>
</feature>
<feature type="domain" description="Nucleoside phosphorylase" evidence="5">
    <location>
        <begin position="79"/>
        <end position="327"/>
    </location>
</feature>
<dbReference type="HAMAP" id="MF_01963">
    <property type="entry name" value="MTAP"/>
    <property type="match status" value="1"/>
</dbReference>
<evidence type="ECO:0000259" key="5">
    <source>
        <dbReference type="Pfam" id="PF01048"/>
    </source>
</evidence>
<dbReference type="PROSITE" id="PS01240">
    <property type="entry name" value="PNP_MTAP_2"/>
    <property type="match status" value="1"/>
</dbReference>
<feature type="binding site" evidence="4">
    <location>
        <position position="268"/>
    </location>
    <ligand>
        <name>substrate</name>
    </ligand>
</feature>
<feature type="binding site" evidence="4">
    <location>
        <begin position="128"/>
        <end position="129"/>
    </location>
    <ligand>
        <name>phosphate</name>
        <dbReference type="ChEBI" id="CHEBI:43474"/>
    </ligand>
</feature>
<dbReference type="OrthoDB" id="431409at2759"/>
<keyword evidence="4" id="KW-0539">Nucleus</keyword>
<keyword evidence="3 4" id="KW-0660">Purine salvage</keyword>
<keyword evidence="2 4" id="KW-0808">Transferase</keyword>
<dbReference type="Pfam" id="PF01048">
    <property type="entry name" value="PNP_UDP_1"/>
    <property type="match status" value="1"/>
</dbReference>
<dbReference type="CDD" id="cd09010">
    <property type="entry name" value="MTAP_SsMTAPII_like_MTIP"/>
    <property type="match status" value="1"/>
</dbReference>
<protein>
    <recommendedName>
        <fullName evidence="4">S-methyl-5'-thioadenosine phosphorylase</fullName>
        <ecNumber evidence="4">2.4.2.28</ecNumber>
    </recommendedName>
    <alternativeName>
        <fullName evidence="4">5'-methylthioadenosine phosphorylase</fullName>
        <shortName evidence="4">MTA phosphorylase</shortName>
        <shortName evidence="4">MTAP</shortName>
        <shortName evidence="4">MTAPase</shortName>
    </alternativeName>
</protein>
<organism evidence="6 7">
    <name type="scientific">Pseudozyma hubeiensis (strain SY62)</name>
    <name type="common">Yeast</name>
    <dbReference type="NCBI Taxonomy" id="1305764"/>
    <lineage>
        <taxon>Eukaryota</taxon>
        <taxon>Fungi</taxon>
        <taxon>Dikarya</taxon>
        <taxon>Basidiomycota</taxon>
        <taxon>Ustilaginomycotina</taxon>
        <taxon>Ustilaginomycetes</taxon>
        <taxon>Ustilaginales</taxon>
        <taxon>Ustilaginaceae</taxon>
        <taxon>Pseudozyma</taxon>
    </lineage>
</organism>
<evidence type="ECO:0000256" key="4">
    <source>
        <dbReference type="HAMAP-Rule" id="MF_03155"/>
    </source>
</evidence>